<evidence type="ECO:0000256" key="3">
    <source>
        <dbReference type="ARBA" id="ARBA00022692"/>
    </source>
</evidence>
<organism evidence="10 11">
    <name type="scientific">Heligmosomoides polygyrus</name>
    <name type="common">Parasitic roundworm</name>
    <dbReference type="NCBI Taxonomy" id="6339"/>
    <lineage>
        <taxon>Eukaryota</taxon>
        <taxon>Metazoa</taxon>
        <taxon>Ecdysozoa</taxon>
        <taxon>Nematoda</taxon>
        <taxon>Chromadorea</taxon>
        <taxon>Rhabditida</taxon>
        <taxon>Rhabditina</taxon>
        <taxon>Rhabditomorpha</taxon>
        <taxon>Strongyloidea</taxon>
        <taxon>Heligmosomidae</taxon>
        <taxon>Heligmosomoides</taxon>
    </lineage>
</organism>
<feature type="transmembrane region" description="Helical" evidence="8">
    <location>
        <begin position="190"/>
        <end position="212"/>
    </location>
</feature>
<evidence type="ECO:0000256" key="6">
    <source>
        <dbReference type="ARBA" id="ARBA00022989"/>
    </source>
</evidence>
<evidence type="ECO:0000256" key="8">
    <source>
        <dbReference type="SAM" id="Phobius"/>
    </source>
</evidence>
<accession>A0A183GUK8</accession>
<gene>
    <name evidence="9" type="ORF">HPBE_LOCUS26377</name>
</gene>
<keyword evidence="5" id="KW-0256">Endoplasmic reticulum</keyword>
<protein>
    <submittedName>
        <fullName evidence="11">Signal peptide peptidase-like 2B</fullName>
    </submittedName>
</protein>
<dbReference type="PANTHER" id="PTHR12174">
    <property type="entry name" value="SIGNAL PEPTIDE PEPTIDASE"/>
    <property type="match status" value="1"/>
</dbReference>
<dbReference type="SMART" id="SM00730">
    <property type="entry name" value="PSN"/>
    <property type="match status" value="1"/>
</dbReference>
<keyword evidence="4" id="KW-0378">Hydrolase</keyword>
<feature type="transmembrane region" description="Helical" evidence="8">
    <location>
        <begin position="71"/>
        <end position="89"/>
    </location>
</feature>
<evidence type="ECO:0000256" key="4">
    <source>
        <dbReference type="ARBA" id="ARBA00022801"/>
    </source>
</evidence>
<keyword evidence="7 8" id="KW-0472">Membrane</keyword>
<dbReference type="AlphaFoldDB" id="A0A183GUK8"/>
<dbReference type="WBParaSite" id="HPBE_0002637801-mRNA-1">
    <property type="protein sequence ID" value="HPBE_0002637801-mRNA-1"/>
    <property type="gene ID" value="HPBE_0002637801"/>
</dbReference>
<accession>A0A3P8FD16</accession>
<dbReference type="Proteomes" id="UP000050761">
    <property type="component" value="Unassembled WGS sequence"/>
</dbReference>
<feature type="transmembrane region" description="Helical" evidence="8">
    <location>
        <begin position="161"/>
        <end position="184"/>
    </location>
</feature>
<evidence type="ECO:0000313" key="11">
    <source>
        <dbReference type="WBParaSite" id="HPBE_0002637801-mRNA-1"/>
    </source>
</evidence>
<keyword evidence="6 8" id="KW-1133">Transmembrane helix</keyword>
<reference evidence="11" key="2">
    <citation type="submission" date="2019-09" db="UniProtKB">
        <authorList>
            <consortium name="WormBaseParasite"/>
        </authorList>
    </citation>
    <scope>IDENTIFICATION</scope>
</reference>
<dbReference type="PANTHER" id="PTHR12174:SF23">
    <property type="entry name" value="MINOR HISTOCOMPATIBILITY ANTIGEN H13"/>
    <property type="match status" value="1"/>
</dbReference>
<evidence type="ECO:0000256" key="7">
    <source>
        <dbReference type="ARBA" id="ARBA00023136"/>
    </source>
</evidence>
<name>A0A183GUK8_HELPZ</name>
<feature type="transmembrane region" description="Helical" evidence="8">
    <location>
        <begin position="123"/>
        <end position="141"/>
    </location>
</feature>
<keyword evidence="10" id="KW-1185">Reference proteome</keyword>
<proteinExistence type="inferred from homology"/>
<dbReference type="GO" id="GO:0042500">
    <property type="term" value="F:aspartic endopeptidase activity, intramembrane cleaving"/>
    <property type="evidence" value="ECO:0007669"/>
    <property type="project" value="InterPro"/>
</dbReference>
<keyword evidence="3 8" id="KW-0812">Transmembrane</keyword>
<evidence type="ECO:0000256" key="5">
    <source>
        <dbReference type="ARBA" id="ARBA00022824"/>
    </source>
</evidence>
<sequence length="301" mass="33552">MDEGDIEDAKKDDYEYMMKVEVDTHDIVAISVCLLVAASHLYQRHWITNNVIGIAFSIYGIENLHLSSFKAGSLLLAGLFIYDVFWVFATDVMTSVAKGIDAPILLQFPQDLLRHGWKDASKHSMLGLGDIVIPGIFIALLRRFDLRIGDKDSKKKQGGRYFFSITVVAYAVGLLITMLVMHHFKAAQPALLYLVPCCLFVPLFAALCTGEVKEVLSDLTKLYLFRYFFSITVVAYAVGLLITMLVMHHFKAAQPALLYLVPCCLFVPLFAALCTGEVKVRLQVSIYCLKGVQSSLDSPSH</sequence>
<dbReference type="OrthoDB" id="29661at2759"/>
<evidence type="ECO:0000256" key="2">
    <source>
        <dbReference type="ARBA" id="ARBA00006859"/>
    </source>
</evidence>
<dbReference type="InterPro" id="IPR006639">
    <property type="entry name" value="Preselin/SPP"/>
</dbReference>
<reference evidence="9 10" key="1">
    <citation type="submission" date="2018-11" db="EMBL/GenBank/DDBJ databases">
        <authorList>
            <consortium name="Pathogen Informatics"/>
        </authorList>
    </citation>
    <scope>NUCLEOTIDE SEQUENCE [LARGE SCALE GENOMIC DNA]</scope>
</reference>
<comment type="subcellular location">
    <subcellularLocation>
        <location evidence="1">Endoplasmic reticulum membrane</location>
        <topology evidence="1">Multi-pass membrane protein</topology>
    </subcellularLocation>
</comment>
<dbReference type="GO" id="GO:0006465">
    <property type="term" value="P:signal peptide processing"/>
    <property type="evidence" value="ECO:0007669"/>
    <property type="project" value="TreeGrafter"/>
</dbReference>
<dbReference type="GO" id="GO:0098553">
    <property type="term" value="C:lumenal side of endoplasmic reticulum membrane"/>
    <property type="evidence" value="ECO:0007669"/>
    <property type="project" value="TreeGrafter"/>
</dbReference>
<comment type="similarity">
    <text evidence="2">Belongs to the peptidase A22B family.</text>
</comment>
<feature type="transmembrane region" description="Helical" evidence="8">
    <location>
        <begin position="256"/>
        <end position="275"/>
    </location>
</feature>
<dbReference type="InterPro" id="IPR007369">
    <property type="entry name" value="Peptidase_A22B_SPP"/>
</dbReference>
<feature type="transmembrane region" description="Helical" evidence="8">
    <location>
        <begin position="224"/>
        <end position="250"/>
    </location>
</feature>
<dbReference type="EMBL" id="UZAH01039845">
    <property type="protein sequence ID" value="VDP57288.1"/>
    <property type="molecule type" value="Genomic_DNA"/>
</dbReference>
<evidence type="ECO:0000313" key="10">
    <source>
        <dbReference type="Proteomes" id="UP000050761"/>
    </source>
</evidence>
<evidence type="ECO:0000256" key="1">
    <source>
        <dbReference type="ARBA" id="ARBA00004477"/>
    </source>
</evidence>
<dbReference type="GO" id="GO:0033619">
    <property type="term" value="P:membrane protein proteolysis"/>
    <property type="evidence" value="ECO:0007669"/>
    <property type="project" value="TreeGrafter"/>
</dbReference>
<evidence type="ECO:0000313" key="9">
    <source>
        <dbReference type="EMBL" id="VDP57288.1"/>
    </source>
</evidence>
<dbReference type="Pfam" id="PF04258">
    <property type="entry name" value="Peptidase_A22B"/>
    <property type="match status" value="2"/>
</dbReference>
<dbReference type="GO" id="GO:0098554">
    <property type="term" value="C:cytoplasmic side of endoplasmic reticulum membrane"/>
    <property type="evidence" value="ECO:0007669"/>
    <property type="project" value="TreeGrafter"/>
</dbReference>